<organism evidence="2 3">
    <name type="scientific">Athelia psychrophila</name>
    <dbReference type="NCBI Taxonomy" id="1759441"/>
    <lineage>
        <taxon>Eukaryota</taxon>
        <taxon>Fungi</taxon>
        <taxon>Dikarya</taxon>
        <taxon>Basidiomycota</taxon>
        <taxon>Agaricomycotina</taxon>
        <taxon>Agaricomycetes</taxon>
        <taxon>Agaricomycetidae</taxon>
        <taxon>Atheliales</taxon>
        <taxon>Atheliaceae</taxon>
        <taxon>Athelia</taxon>
    </lineage>
</organism>
<evidence type="ECO:0000313" key="2">
    <source>
        <dbReference type="EMBL" id="KZP27424.1"/>
    </source>
</evidence>
<name>A0A166QQF1_9AGAM</name>
<protein>
    <submittedName>
        <fullName evidence="2">Uncharacterized protein</fullName>
    </submittedName>
</protein>
<gene>
    <name evidence="2" type="ORF">FIBSPDRAFT_948690</name>
</gene>
<keyword evidence="3" id="KW-1185">Reference proteome</keyword>
<dbReference type="EMBL" id="KV417509">
    <property type="protein sequence ID" value="KZP27424.1"/>
    <property type="molecule type" value="Genomic_DNA"/>
</dbReference>
<proteinExistence type="predicted"/>
<reference evidence="2 3" key="1">
    <citation type="journal article" date="2016" name="Mol. Biol. Evol.">
        <title>Comparative Genomics of Early-Diverging Mushroom-Forming Fungi Provides Insights into the Origins of Lignocellulose Decay Capabilities.</title>
        <authorList>
            <person name="Nagy L.G."/>
            <person name="Riley R."/>
            <person name="Tritt A."/>
            <person name="Adam C."/>
            <person name="Daum C."/>
            <person name="Floudas D."/>
            <person name="Sun H."/>
            <person name="Yadav J.S."/>
            <person name="Pangilinan J."/>
            <person name="Larsson K.H."/>
            <person name="Matsuura K."/>
            <person name="Barry K."/>
            <person name="Labutti K."/>
            <person name="Kuo R."/>
            <person name="Ohm R.A."/>
            <person name="Bhattacharya S.S."/>
            <person name="Shirouzu T."/>
            <person name="Yoshinaga Y."/>
            <person name="Martin F.M."/>
            <person name="Grigoriev I.V."/>
            <person name="Hibbett D.S."/>
        </authorList>
    </citation>
    <scope>NUCLEOTIDE SEQUENCE [LARGE SCALE GENOMIC DNA]</scope>
    <source>
        <strain evidence="2 3">CBS 109695</strain>
    </source>
</reference>
<sequence length="407" mass="45553">MDDGASSTQWENHPRYGVVHTSGCATCSPFISHMIDAAFDNDSSFQAAREDLKRSVGSGSDRRVCDQVGNEGRSHNKLSDETQKEFQLLRAELRKSQDQCERLKDMLKNTQEGREEAAGFCASNSNGSGRTSPPYFDGDDFSIAAEDITNPSSPISWDALDDSFSSAAAHREKLKKPKTVKQMKALMFDAHQPGNEDALLMVQELCREAHDTSRESRMDFQKYLLSAWRRPVSLDEDDASLRYAPSGPDNPTFDAPAEEWRTYYEARPSSFELPRGVRRDSDGRPVLSDVKAFRIVARLGPAKSEENTDIRSRYKRLVMTLFFMPGLYARFTTRLGLTIPGTIAHAHIKRSLGVLAVNDIVRHYAACGITAHNADHELGPWARECFADVVRKGVTEDLERVLEALQI</sequence>
<keyword evidence="1" id="KW-0175">Coiled coil</keyword>
<evidence type="ECO:0000256" key="1">
    <source>
        <dbReference type="SAM" id="Coils"/>
    </source>
</evidence>
<feature type="coiled-coil region" evidence="1">
    <location>
        <begin position="79"/>
        <end position="113"/>
    </location>
</feature>
<evidence type="ECO:0000313" key="3">
    <source>
        <dbReference type="Proteomes" id="UP000076532"/>
    </source>
</evidence>
<dbReference type="Proteomes" id="UP000076532">
    <property type="component" value="Unassembled WGS sequence"/>
</dbReference>
<dbReference type="OrthoDB" id="2953420at2759"/>
<accession>A0A166QQF1</accession>
<dbReference type="AlphaFoldDB" id="A0A166QQF1"/>